<dbReference type="SMART" id="SM00860">
    <property type="entry name" value="SMI1_KNR4"/>
    <property type="match status" value="1"/>
</dbReference>
<dbReference type="eggNOG" id="COG5010">
    <property type="taxonomic scope" value="Bacteria"/>
</dbReference>
<dbReference type="Pfam" id="PF09346">
    <property type="entry name" value="SMI1_KNR4"/>
    <property type="match status" value="1"/>
</dbReference>
<dbReference type="HOGENOM" id="CLU_777723_0_0_0"/>
<dbReference type="SUPFAM" id="SSF160631">
    <property type="entry name" value="SMI1/KNR4-like"/>
    <property type="match status" value="1"/>
</dbReference>
<dbReference type="InterPro" id="IPR037883">
    <property type="entry name" value="Knr4/Smi1-like_sf"/>
</dbReference>
<gene>
    <name evidence="2" type="ordered locus">Sterm_1873</name>
</gene>
<accession>D1AJ43</accession>
<proteinExistence type="predicted"/>
<evidence type="ECO:0000313" key="3">
    <source>
        <dbReference type="Proteomes" id="UP000000845"/>
    </source>
</evidence>
<reference evidence="2 3" key="2">
    <citation type="journal article" date="2010" name="Stand. Genomic Sci.">
        <title>Complete genome sequence of Sebaldella termitidis type strain (NCTC 11300).</title>
        <authorList>
            <person name="Harmon-Smith M."/>
            <person name="Celia L."/>
            <person name="Chertkov O."/>
            <person name="Lapidus A."/>
            <person name="Copeland A."/>
            <person name="Glavina Del Rio T."/>
            <person name="Nolan M."/>
            <person name="Lucas S."/>
            <person name="Tice H."/>
            <person name="Cheng J.F."/>
            <person name="Han C."/>
            <person name="Detter J.C."/>
            <person name="Bruce D."/>
            <person name="Goodwin L."/>
            <person name="Pitluck S."/>
            <person name="Pati A."/>
            <person name="Liolios K."/>
            <person name="Ivanova N."/>
            <person name="Mavromatis K."/>
            <person name="Mikhailova N."/>
            <person name="Chen A."/>
            <person name="Palaniappan K."/>
            <person name="Land M."/>
            <person name="Hauser L."/>
            <person name="Chang Y.J."/>
            <person name="Jeffries C.D."/>
            <person name="Brettin T."/>
            <person name="Goker M."/>
            <person name="Beck B."/>
            <person name="Bristow J."/>
            <person name="Eisen J.A."/>
            <person name="Markowitz V."/>
            <person name="Hugenholtz P."/>
            <person name="Kyrpides N.C."/>
            <person name="Klenk H.P."/>
            <person name="Chen F."/>
        </authorList>
    </citation>
    <scope>NUCLEOTIDE SEQUENCE [LARGE SCALE GENOMIC DNA]</scope>
    <source>
        <strain evidence="3">ATCC 33386 / NCTC 11300</strain>
    </source>
</reference>
<dbReference type="KEGG" id="str:Sterm_1873"/>
<dbReference type="RefSeq" id="WP_012861325.1">
    <property type="nucleotide sequence ID" value="NC_013517.1"/>
</dbReference>
<evidence type="ECO:0000259" key="1">
    <source>
        <dbReference type="SMART" id="SM00860"/>
    </source>
</evidence>
<sequence length="378" mass="43887">MDFNIDEIKQKIEILKEMDKDFEIFGSSKHKYQLHPCKTEKEIQSFEKQHGISLPADYRSFLLHVGNGGAGPSYGMFKLEDYFDNSYAETNYTVHDNFLSDNFKFSINAPYTESQYGNEDDPEYDPADYFNDTAGSMVICHHGCGILNILIVSGEEKGKIWVDDRCNDNGLSRVSVSFYEWYSKWLDYSIASLETRNKLTSELKKSADVFKITNITGLGRARGFSVSCSGLKEINKIYYYEDSEFLKDGKKTDLFRVNQEIKAALIIQDSFETKIIKQEVRKEFRQLNKNSPDKNDIKQMQDNAKTEFTGIITDIIWNSLNYKYYYICYAASIKKNIFIESRKDFELETGSEIYVSGILSFFVLKKYRKKNLFQKLFG</sequence>
<name>D1AJ43_SEBTE</name>
<dbReference type="Gene3D" id="3.40.1580.10">
    <property type="entry name" value="SMI1/KNR4-like"/>
    <property type="match status" value="1"/>
</dbReference>
<dbReference type="EMBL" id="CP001739">
    <property type="protein sequence ID" value="ACZ08731.1"/>
    <property type="molecule type" value="Genomic_DNA"/>
</dbReference>
<protein>
    <recommendedName>
        <fullName evidence="1">Knr4/Smi1-like domain-containing protein</fullName>
    </recommendedName>
</protein>
<keyword evidence="3" id="KW-1185">Reference proteome</keyword>
<evidence type="ECO:0000313" key="2">
    <source>
        <dbReference type="EMBL" id="ACZ08731.1"/>
    </source>
</evidence>
<dbReference type="AlphaFoldDB" id="D1AJ43"/>
<dbReference type="Proteomes" id="UP000000845">
    <property type="component" value="Chromosome"/>
</dbReference>
<reference evidence="3" key="1">
    <citation type="submission" date="2009-09" db="EMBL/GenBank/DDBJ databases">
        <title>The complete chromosome of Sebaldella termitidis ATCC 33386.</title>
        <authorList>
            <consortium name="US DOE Joint Genome Institute (JGI-PGF)"/>
            <person name="Lucas S."/>
            <person name="Copeland A."/>
            <person name="Lapidus A."/>
            <person name="Glavina del Rio T."/>
            <person name="Dalin E."/>
            <person name="Tice H."/>
            <person name="Bruce D."/>
            <person name="Goodwin L."/>
            <person name="Pitluck S."/>
            <person name="Kyrpides N."/>
            <person name="Mavromatis K."/>
            <person name="Ivanova N."/>
            <person name="Mikhailova N."/>
            <person name="Sims D."/>
            <person name="Meincke L."/>
            <person name="Brettin T."/>
            <person name="Detter J.C."/>
            <person name="Han C."/>
            <person name="Larimer F."/>
            <person name="Land M."/>
            <person name="Hauser L."/>
            <person name="Markowitz V."/>
            <person name="Cheng J.F."/>
            <person name="Hugenholtz P."/>
            <person name="Woyke T."/>
            <person name="Wu D."/>
            <person name="Eisen J.A."/>
        </authorList>
    </citation>
    <scope>NUCLEOTIDE SEQUENCE [LARGE SCALE GENOMIC DNA]</scope>
    <source>
        <strain evidence="3">ATCC 33386 / NCTC 11300</strain>
    </source>
</reference>
<dbReference type="STRING" id="526218.Sterm_1873"/>
<dbReference type="InterPro" id="IPR018958">
    <property type="entry name" value="Knr4/Smi1-like_dom"/>
</dbReference>
<feature type="domain" description="Knr4/Smi1-like" evidence="1">
    <location>
        <begin position="37"/>
        <end position="184"/>
    </location>
</feature>
<organism evidence="2 3">
    <name type="scientific">Sebaldella termitidis (strain ATCC 33386 / NCTC 11300)</name>
    <dbReference type="NCBI Taxonomy" id="526218"/>
    <lineage>
        <taxon>Bacteria</taxon>
        <taxon>Fusobacteriati</taxon>
        <taxon>Fusobacteriota</taxon>
        <taxon>Fusobacteriia</taxon>
        <taxon>Fusobacteriales</taxon>
        <taxon>Leptotrichiaceae</taxon>
        <taxon>Sebaldella</taxon>
    </lineage>
</organism>